<comment type="catalytic activity">
    <reaction evidence="4">
        <text>a 2'-deoxyribonucleoside 5'-triphosphate + H2O = a 2'-deoxyribonucleoside 5'-phosphate + diphosphate + H(+)</text>
        <dbReference type="Rhea" id="RHEA:44644"/>
        <dbReference type="ChEBI" id="CHEBI:15377"/>
        <dbReference type="ChEBI" id="CHEBI:15378"/>
        <dbReference type="ChEBI" id="CHEBI:33019"/>
        <dbReference type="ChEBI" id="CHEBI:61560"/>
        <dbReference type="ChEBI" id="CHEBI:65317"/>
        <dbReference type="EC" id="3.6.1.9"/>
    </reaction>
</comment>
<keyword evidence="4" id="KW-0963">Cytoplasm</keyword>
<gene>
    <name evidence="5" type="ORF">FSZ31_01230</name>
</gene>
<comment type="cofactor">
    <cofactor evidence="1 4">
        <name>a divalent metal cation</name>
        <dbReference type="ChEBI" id="CHEBI:60240"/>
    </cofactor>
</comment>
<keyword evidence="2 4" id="KW-0378">Hydrolase</keyword>
<organism evidence="5 6">
    <name type="scientific">Flavisphingopyxis soli</name>
    <dbReference type="NCBI Taxonomy" id="2601267"/>
    <lineage>
        <taxon>Bacteria</taxon>
        <taxon>Pseudomonadati</taxon>
        <taxon>Pseudomonadota</taxon>
        <taxon>Alphaproteobacteria</taxon>
        <taxon>Sphingomonadales</taxon>
        <taxon>Sphingopyxidaceae</taxon>
        <taxon>Flavisphingopyxis</taxon>
    </lineage>
</organism>
<dbReference type="OrthoDB" id="9813962at2"/>
<proteinExistence type="inferred from homology"/>
<evidence type="ECO:0000256" key="1">
    <source>
        <dbReference type="ARBA" id="ARBA00001968"/>
    </source>
</evidence>
<dbReference type="RefSeq" id="WP_147121248.1">
    <property type="nucleotide sequence ID" value="NZ_VOPY01000001.1"/>
</dbReference>
<dbReference type="PANTHER" id="PTHR43213">
    <property type="entry name" value="BIFUNCTIONAL DTTP/UTP PYROPHOSPHATASE/METHYLTRANSFERASE PROTEIN-RELATED"/>
    <property type="match status" value="1"/>
</dbReference>
<reference evidence="5 6" key="1">
    <citation type="submission" date="2019-08" db="EMBL/GenBank/DDBJ databases">
        <title>Sphingorhabdus soil sp. nov., isolated from arctic soil.</title>
        <authorList>
            <person name="Liu Y."/>
        </authorList>
    </citation>
    <scope>NUCLEOTIDE SEQUENCE [LARGE SCALE GENOMIC DNA]</scope>
    <source>
        <strain evidence="5 6">D-2Q-5-6</strain>
    </source>
</reference>
<comment type="caution">
    <text evidence="5">The sequence shown here is derived from an EMBL/GenBank/DDBJ whole genome shotgun (WGS) entry which is preliminary data.</text>
</comment>
<feature type="active site" description="Proton acceptor" evidence="4">
    <location>
        <position position="74"/>
    </location>
</feature>
<sequence>MSERIVLASGSASRRAMLTHAGVPHDVMPTQVDEAAIKRDLATSAPADLAAALALAKARAGSDAAPGRIVLGGDSLVALDGRIYDKPASRAEAAEHLAAFSDHTIALHSAAALVRDGQTLATTADVAQLVVRPLSPGFIEAYLDAEWPAIAACAGCFRIEGMGVQLFSSLKGNHFTILGMPLLGLLSELRTLDVMTS</sequence>
<evidence type="ECO:0000313" key="5">
    <source>
        <dbReference type="EMBL" id="TXC73412.1"/>
    </source>
</evidence>
<evidence type="ECO:0000256" key="2">
    <source>
        <dbReference type="ARBA" id="ARBA00022801"/>
    </source>
</evidence>
<dbReference type="Pfam" id="PF02545">
    <property type="entry name" value="Maf"/>
    <property type="match status" value="1"/>
</dbReference>
<comment type="catalytic activity">
    <reaction evidence="4">
        <text>a ribonucleoside 5'-triphosphate + H2O = a ribonucleoside 5'-phosphate + diphosphate + H(+)</text>
        <dbReference type="Rhea" id="RHEA:23996"/>
        <dbReference type="ChEBI" id="CHEBI:15377"/>
        <dbReference type="ChEBI" id="CHEBI:15378"/>
        <dbReference type="ChEBI" id="CHEBI:33019"/>
        <dbReference type="ChEBI" id="CHEBI:58043"/>
        <dbReference type="ChEBI" id="CHEBI:61557"/>
        <dbReference type="EC" id="3.6.1.9"/>
    </reaction>
</comment>
<dbReference type="PIRSF" id="PIRSF006305">
    <property type="entry name" value="Maf"/>
    <property type="match status" value="1"/>
</dbReference>
<dbReference type="GO" id="GO:0009117">
    <property type="term" value="P:nucleotide metabolic process"/>
    <property type="evidence" value="ECO:0007669"/>
    <property type="project" value="UniProtKB-KW"/>
</dbReference>
<keyword evidence="6" id="KW-1185">Reference proteome</keyword>
<dbReference type="EC" id="3.6.1.9" evidence="4"/>
<dbReference type="EMBL" id="VOPY01000001">
    <property type="protein sequence ID" value="TXC73412.1"/>
    <property type="molecule type" value="Genomic_DNA"/>
</dbReference>
<evidence type="ECO:0000313" key="6">
    <source>
        <dbReference type="Proteomes" id="UP000321129"/>
    </source>
</evidence>
<dbReference type="Proteomes" id="UP000321129">
    <property type="component" value="Unassembled WGS sequence"/>
</dbReference>
<dbReference type="InterPro" id="IPR003697">
    <property type="entry name" value="Maf-like"/>
</dbReference>
<keyword evidence="3 4" id="KW-0546">Nucleotide metabolism</keyword>
<dbReference type="InterPro" id="IPR029001">
    <property type="entry name" value="ITPase-like_fam"/>
</dbReference>
<comment type="caution">
    <text evidence="4">Lacks conserved residue(s) required for the propagation of feature annotation.</text>
</comment>
<comment type="subcellular location">
    <subcellularLocation>
        <location evidence="4">Cytoplasm</location>
    </subcellularLocation>
</comment>
<protein>
    <recommendedName>
        <fullName evidence="4">Nucleoside triphosphate pyrophosphatase</fullName>
        <ecNumber evidence="4">3.6.1.9</ecNumber>
    </recommendedName>
    <alternativeName>
        <fullName evidence="4">Nucleotide pyrophosphatase</fullName>
        <shortName evidence="4">Nucleotide PPase</shortName>
    </alternativeName>
</protein>
<evidence type="ECO:0000256" key="3">
    <source>
        <dbReference type="ARBA" id="ARBA00023080"/>
    </source>
</evidence>
<evidence type="ECO:0000256" key="4">
    <source>
        <dbReference type="HAMAP-Rule" id="MF_00528"/>
    </source>
</evidence>
<accession>A0A5C6UK56</accession>
<dbReference type="GO" id="GO:0005737">
    <property type="term" value="C:cytoplasm"/>
    <property type="evidence" value="ECO:0007669"/>
    <property type="project" value="UniProtKB-SubCell"/>
</dbReference>
<dbReference type="Gene3D" id="3.90.950.10">
    <property type="match status" value="1"/>
</dbReference>
<dbReference type="AlphaFoldDB" id="A0A5C6UK56"/>
<dbReference type="HAMAP" id="MF_00528">
    <property type="entry name" value="Maf"/>
    <property type="match status" value="1"/>
</dbReference>
<comment type="function">
    <text evidence="4">Nucleoside triphosphate pyrophosphatase. May have a dual role in cell division arrest and in preventing the incorporation of modified nucleotides into cellular nucleic acids.</text>
</comment>
<dbReference type="SUPFAM" id="SSF52972">
    <property type="entry name" value="ITPase-like"/>
    <property type="match status" value="1"/>
</dbReference>
<name>A0A5C6UK56_9SPHN</name>
<comment type="similarity">
    <text evidence="4">Belongs to the Maf family.</text>
</comment>
<dbReference type="GO" id="GO:0047429">
    <property type="term" value="F:nucleoside triphosphate diphosphatase activity"/>
    <property type="evidence" value="ECO:0007669"/>
    <property type="project" value="UniProtKB-EC"/>
</dbReference>
<dbReference type="PANTHER" id="PTHR43213:SF5">
    <property type="entry name" value="BIFUNCTIONAL DTTP_UTP PYROPHOSPHATASE_METHYLTRANSFERASE PROTEIN-RELATED"/>
    <property type="match status" value="1"/>
</dbReference>